<keyword evidence="4" id="KW-1185">Reference proteome</keyword>
<dbReference type="CDD" id="cd00085">
    <property type="entry name" value="HNHc"/>
    <property type="match status" value="1"/>
</dbReference>
<keyword evidence="3" id="KW-0255">Endonuclease</keyword>
<dbReference type="GO" id="GO:0004519">
    <property type="term" value="F:endonuclease activity"/>
    <property type="evidence" value="ECO:0007669"/>
    <property type="project" value="UniProtKB-KW"/>
</dbReference>
<evidence type="ECO:0000313" key="3">
    <source>
        <dbReference type="EMBL" id="RWZ68603.1"/>
    </source>
</evidence>
<dbReference type="InterPro" id="IPR002711">
    <property type="entry name" value="HNH"/>
</dbReference>
<dbReference type="InterPro" id="IPR003615">
    <property type="entry name" value="HNH_nuc"/>
</dbReference>
<keyword evidence="3" id="KW-0540">Nuclease</keyword>
<evidence type="ECO:0000313" key="4">
    <source>
        <dbReference type="Proteomes" id="UP000288603"/>
    </source>
</evidence>
<evidence type="ECO:0000256" key="1">
    <source>
        <dbReference type="ARBA" id="ARBA00023450"/>
    </source>
</evidence>
<feature type="domain" description="HNH nuclease" evidence="2">
    <location>
        <begin position="368"/>
        <end position="420"/>
    </location>
</feature>
<name>A0A3S4ED52_9MICO</name>
<organism evidence="3 4">
    <name type="scientific">Labedella populi</name>
    <dbReference type="NCBI Taxonomy" id="2498850"/>
    <lineage>
        <taxon>Bacteria</taxon>
        <taxon>Bacillati</taxon>
        <taxon>Actinomycetota</taxon>
        <taxon>Actinomycetes</taxon>
        <taxon>Micrococcales</taxon>
        <taxon>Microbacteriaceae</taxon>
        <taxon>Labedella</taxon>
    </lineage>
</organism>
<dbReference type="RefSeq" id="WP_128497868.1">
    <property type="nucleotide sequence ID" value="NZ_RZNC01000001.1"/>
</dbReference>
<gene>
    <name evidence="3" type="ORF">ELQ92_05220</name>
</gene>
<dbReference type="SMART" id="SM00507">
    <property type="entry name" value="HNHc"/>
    <property type="match status" value="1"/>
</dbReference>
<dbReference type="Pfam" id="PF02720">
    <property type="entry name" value="DUF222"/>
    <property type="match status" value="1"/>
</dbReference>
<dbReference type="Proteomes" id="UP000288603">
    <property type="component" value="Unassembled WGS sequence"/>
</dbReference>
<sequence>MTNFRQTLVAMGADVRATLGEVSIGGASDSELMACIGELEAVGRLLDGARLAYAAEFDRRAALDGDLVVAQGGRSAVDSVAKLASISESAAKRRIVLGHALASSVSFSGETIPPRFESVADAVRDGRLGIEAAGLIVTQLSKVSPRVDDAVLRAAEASLVELATGDGTAPPLAVDLVADQVALFVARIDPDGVRPREERARQNRALTFGRVTADGLTTIRGALMPVTAAQLRRLCDAHIRAAGPQFLDPDGLSEAEREQLDREAAADRADTRSRAQKRHDVLGSILDAAARVADAPHLAGAPPAVIITVAAAVLEEGRGAGFLDGTRTPVSEETVEHLADTGGVQPVTLTPGGAILSLGSVQRCFTPMQRRAIIARDGGCIIPGCPIPAGWSEVHHVIPHRDGGATHVDNGVLLCWWHHRGIDSGPWRLQMQRGVPHVRGPGHYEWTVATKRRASITELRPPSRSEHRRTG</sequence>
<dbReference type="AlphaFoldDB" id="A0A3S4ED52"/>
<dbReference type="Pfam" id="PF01844">
    <property type="entry name" value="HNH"/>
    <property type="match status" value="1"/>
</dbReference>
<proteinExistence type="inferred from homology"/>
<comment type="similarity">
    <text evidence="1">Belongs to the Rv1128c/1148c/1588c/1702c/1945/3466 family.</text>
</comment>
<reference evidence="3 4" key="1">
    <citation type="submission" date="2018-12" db="EMBL/GenBank/DDBJ databases">
        <authorList>
            <person name="Li F."/>
        </authorList>
    </citation>
    <scope>NUCLEOTIDE SEQUENCE [LARGE SCALE GENOMIC DNA]</scope>
    <source>
        <strain evidence="3 4">8H24J-4-2</strain>
    </source>
</reference>
<comment type="caution">
    <text evidence="3">The sequence shown here is derived from an EMBL/GenBank/DDBJ whole genome shotgun (WGS) entry which is preliminary data.</text>
</comment>
<accession>A0A3S4ED52</accession>
<dbReference type="OrthoDB" id="5177627at2"/>
<protein>
    <submittedName>
        <fullName evidence="3">HNH endonuclease</fullName>
    </submittedName>
</protein>
<keyword evidence="3" id="KW-0378">Hydrolase</keyword>
<dbReference type="Gene3D" id="1.10.30.50">
    <property type="match status" value="1"/>
</dbReference>
<dbReference type="InterPro" id="IPR003870">
    <property type="entry name" value="DUF222"/>
</dbReference>
<dbReference type="EMBL" id="RZNC01000001">
    <property type="protein sequence ID" value="RWZ68603.1"/>
    <property type="molecule type" value="Genomic_DNA"/>
</dbReference>
<evidence type="ECO:0000259" key="2">
    <source>
        <dbReference type="SMART" id="SM00507"/>
    </source>
</evidence>